<dbReference type="GO" id="GO:0016491">
    <property type="term" value="F:oxidoreductase activity"/>
    <property type="evidence" value="ECO:0007669"/>
    <property type="project" value="InterPro"/>
</dbReference>
<organism evidence="2 3">
    <name type="scientific">Candidatus Ruthia endofausta</name>
    <dbReference type="NCBI Taxonomy" id="2738852"/>
    <lineage>
        <taxon>Bacteria</taxon>
        <taxon>Pseudomonadati</taxon>
        <taxon>Pseudomonadota</taxon>
        <taxon>Gammaproteobacteria</taxon>
        <taxon>Candidatus Pseudothioglobaceae</taxon>
        <taxon>Candidatus Ruthturnera</taxon>
    </lineage>
</organism>
<dbReference type="AlphaFoldDB" id="A0A6N0HPW5"/>
<dbReference type="InterPro" id="IPR023753">
    <property type="entry name" value="FAD/NAD-binding_dom"/>
</dbReference>
<dbReference type="InterPro" id="IPR036188">
    <property type="entry name" value="FAD/NAD-bd_sf"/>
</dbReference>
<dbReference type="SUPFAM" id="SSF51905">
    <property type="entry name" value="FAD/NAD(P)-binding domain"/>
    <property type="match status" value="1"/>
</dbReference>
<dbReference type="Pfam" id="PF07992">
    <property type="entry name" value="Pyr_redox_2"/>
    <property type="match status" value="2"/>
</dbReference>
<evidence type="ECO:0000313" key="3">
    <source>
        <dbReference type="Proteomes" id="UP000509429"/>
    </source>
</evidence>
<feature type="domain" description="FAD/NAD(P)-binding" evidence="1">
    <location>
        <begin position="196"/>
        <end position="302"/>
    </location>
</feature>
<dbReference type="EMBL" id="CP054490">
    <property type="protein sequence ID" value="QKQ24311.1"/>
    <property type="molecule type" value="Genomic_DNA"/>
</dbReference>
<accession>A0A6N0HPW5</accession>
<dbReference type="Proteomes" id="UP000509429">
    <property type="component" value="Chromosome"/>
</dbReference>
<proteinExistence type="predicted"/>
<name>A0A6N0HPW5_9GAMM</name>
<dbReference type="InterPro" id="IPR052541">
    <property type="entry name" value="SQRD"/>
</dbReference>
<dbReference type="PANTHER" id="PTHR43755">
    <property type="match status" value="1"/>
</dbReference>
<dbReference type="Gene3D" id="3.50.50.100">
    <property type="match status" value="1"/>
</dbReference>
<dbReference type="KEGG" id="reo:HUE58_04055"/>
<keyword evidence="3" id="KW-1185">Reference proteome</keyword>
<gene>
    <name evidence="2" type="ORF">HUE58_04055</name>
</gene>
<evidence type="ECO:0000313" key="2">
    <source>
        <dbReference type="EMBL" id="QKQ24311.1"/>
    </source>
</evidence>
<sequence length="376" mass="41965">MKKITIIGSGFAGLTAVRTLRKSDRHAQITLISPRAELVYMPSLIWVPSGIVSKKDIVVPLDRFFKRMNIRYIASEVTGLANHARTVFTLTGEYENDALIIASGGQFLKKLSGIEHAIMPYEGLSAVEQIRDRIQAMNSGNIAIGFTSNPKEPSAMRGGPMFEFLFGLDTQLRQEGRRDKFNLTFFTPAKKPGARLGEKAVKGLLSEMKKRNIKTHLGYKMKAFEADKVITEGGEFAADLILFMPGMTGNQWFDNTDLERSEGGLLKADKFCQVQGAERVFVAGDSGSFPGPEWIPKQAHMADLQAVAAAKNVLDVLDDKPASHTFKIELMCIVDSNNKGMYISRTLKGGLMLPNCRLMHYAKQVFAWWYLRQYRN</sequence>
<dbReference type="PANTHER" id="PTHR43755:SF1">
    <property type="entry name" value="FAD-DEPENDENT PYRIDINE NUCLEOTIDE-DISULPHIDE OXIDOREDUCTASE"/>
    <property type="match status" value="1"/>
</dbReference>
<feature type="domain" description="FAD/NAD(P)-binding" evidence="1">
    <location>
        <begin position="3"/>
        <end position="114"/>
    </location>
</feature>
<evidence type="ECO:0000259" key="1">
    <source>
        <dbReference type="Pfam" id="PF07992"/>
    </source>
</evidence>
<dbReference type="RefSeq" id="WP_174605748.1">
    <property type="nucleotide sequence ID" value="NZ_CP054490.1"/>
</dbReference>
<protein>
    <submittedName>
        <fullName evidence="2">FAD-dependent oxidoreductase</fullName>
    </submittedName>
</protein>
<reference evidence="2 3" key="1">
    <citation type="submission" date="2020-05" db="EMBL/GenBank/DDBJ databases">
        <title>Horizontal transmission and recombination maintain forever young bacterial symbiont genomes.</title>
        <authorList>
            <person name="Russell S.L."/>
            <person name="Pepper-Tunick E."/>
            <person name="Svedberg J."/>
            <person name="Byrne A."/>
            <person name="Ruelas Castillo J."/>
            <person name="Vollmers C."/>
            <person name="Beinart R.A."/>
            <person name="Corbett-Detig R."/>
        </authorList>
    </citation>
    <scope>NUCLEOTIDE SEQUENCE [LARGE SCALE GENOMIC DNA]</scope>
    <source>
        <strain evidence="2">JDF_Ridge</strain>
    </source>
</reference>